<dbReference type="EMBL" id="AFNH02000426">
    <property type="protein sequence ID" value="EZG70299.1"/>
    <property type="molecule type" value="Genomic_DNA"/>
</dbReference>
<dbReference type="Proteomes" id="UP000019763">
    <property type="component" value="Unassembled WGS sequence"/>
</dbReference>
<organism evidence="1 2">
    <name type="scientific">Gregarina niphandrodes</name>
    <name type="common">Septate eugregarine</name>
    <dbReference type="NCBI Taxonomy" id="110365"/>
    <lineage>
        <taxon>Eukaryota</taxon>
        <taxon>Sar</taxon>
        <taxon>Alveolata</taxon>
        <taxon>Apicomplexa</taxon>
        <taxon>Conoidasida</taxon>
        <taxon>Gregarinasina</taxon>
        <taxon>Eugregarinorida</taxon>
        <taxon>Gregarinidae</taxon>
        <taxon>Gregarina</taxon>
    </lineage>
</organism>
<accession>A0A023B8S0</accession>
<keyword evidence="2" id="KW-1185">Reference proteome</keyword>
<evidence type="ECO:0000313" key="2">
    <source>
        <dbReference type="Proteomes" id="UP000019763"/>
    </source>
</evidence>
<name>A0A023B8S0_GRENI</name>
<gene>
    <name evidence="1" type="ORF">GNI_056220</name>
</gene>
<dbReference type="AlphaFoldDB" id="A0A023B8S0"/>
<comment type="caution">
    <text evidence="1">The sequence shown here is derived from an EMBL/GenBank/DDBJ whole genome shotgun (WGS) entry which is preliminary data.</text>
</comment>
<dbReference type="GeneID" id="22912084"/>
<reference evidence="1" key="1">
    <citation type="submission" date="2013-12" db="EMBL/GenBank/DDBJ databases">
        <authorList>
            <person name="Omoto C.K."/>
            <person name="Sibley D."/>
            <person name="Venepally P."/>
            <person name="Hadjithomas M."/>
            <person name="Karamycheva S."/>
            <person name="Brunk B."/>
            <person name="Roos D."/>
            <person name="Caler E."/>
            <person name="Lorenzi H."/>
        </authorList>
    </citation>
    <scope>NUCLEOTIDE SEQUENCE</scope>
</reference>
<proteinExistence type="predicted"/>
<evidence type="ECO:0000313" key="1">
    <source>
        <dbReference type="EMBL" id="EZG70299.1"/>
    </source>
</evidence>
<dbReference type="VEuPathDB" id="CryptoDB:GNI_056220"/>
<sequence>MDWHARAKTGVRAATAGRIDNERTLDSALLLIETLPEEIHQETYYGSISRYRGGHTDEATGGQNVVTQLSMHRPLHKVSLSMHKVSQTREHQRAMNHIHGFEHP</sequence>
<protein>
    <submittedName>
        <fullName evidence="1">Uncharacterized protein</fullName>
    </submittedName>
</protein>
<dbReference type="RefSeq" id="XP_011129961.1">
    <property type="nucleotide sequence ID" value="XM_011131659.1"/>
</dbReference>